<reference evidence="6 7" key="1">
    <citation type="journal article" date="2016" name="Nat. Commun.">
        <title>Thousands of microbial genomes shed light on interconnected biogeochemical processes in an aquifer system.</title>
        <authorList>
            <person name="Anantharaman K."/>
            <person name="Brown C.T."/>
            <person name="Hug L.A."/>
            <person name="Sharon I."/>
            <person name="Castelle C.J."/>
            <person name="Probst A.J."/>
            <person name="Thomas B.C."/>
            <person name="Singh A."/>
            <person name="Wilkins M.J."/>
            <person name="Karaoz U."/>
            <person name="Brodie E.L."/>
            <person name="Williams K.H."/>
            <person name="Hubbard S.S."/>
            <person name="Banfield J.F."/>
        </authorList>
    </citation>
    <scope>NUCLEOTIDE SEQUENCE [LARGE SCALE GENOMIC DNA]</scope>
</reference>
<sequence>MINKKNIILWVFIAALSFLWILSWDMSPEKNFVYGVSFSVFHSNELKLDWKKTYLAVLDDLKVRNLRLVAHWPLTEPKEGIYNFSELDFQVQEAEKRNASVIIAVGHRLPGWPECHTPDWVVPLSHDQHKQELVKYIEKVVNRYKNSPALRYWQVENEIFLRFFSRSSCEQHNEKASEILDEEIALVHRLDPVHPVILTDSGEFGTWYQAYRKGDVFGTSIYLYVWWRNAIGPLRYPITPAFFRIKHSLTRLIYGTKPSMVIELSAEPWLLQPIIDTPIDIQLQRMGIDKFGEMISFSSKTGFDTFYLWGAEWWYWMKQNGHPEFWDKAKGLFNNFF</sequence>
<dbReference type="STRING" id="1802661.A2649_01355"/>
<gene>
    <name evidence="6" type="ORF">A2649_01355</name>
</gene>
<evidence type="ECO:0000259" key="5">
    <source>
        <dbReference type="Pfam" id="PF00331"/>
    </source>
</evidence>
<organism evidence="6 7">
    <name type="scientific">Candidatus Yanofskybacteria bacterium RIFCSPHIGHO2_01_FULL_41_26</name>
    <dbReference type="NCBI Taxonomy" id="1802661"/>
    <lineage>
        <taxon>Bacteria</taxon>
        <taxon>Candidatus Yanofskyibacteriota</taxon>
    </lineage>
</organism>
<dbReference type="SUPFAM" id="SSF51445">
    <property type="entry name" value="(Trans)glycosidases"/>
    <property type="match status" value="1"/>
</dbReference>
<keyword evidence="2" id="KW-0119">Carbohydrate metabolism</keyword>
<dbReference type="Proteomes" id="UP000176893">
    <property type="component" value="Unassembled WGS sequence"/>
</dbReference>
<feature type="domain" description="GH10" evidence="5">
    <location>
        <begin position="72"/>
        <end position="161"/>
    </location>
</feature>
<evidence type="ECO:0000256" key="2">
    <source>
        <dbReference type="ARBA" id="ARBA00023277"/>
    </source>
</evidence>
<evidence type="ECO:0000256" key="3">
    <source>
        <dbReference type="ARBA" id="ARBA00023326"/>
    </source>
</evidence>
<protein>
    <recommendedName>
        <fullName evidence="5">GH10 domain-containing protein</fullName>
    </recommendedName>
</protein>
<keyword evidence="4" id="KW-0812">Transmembrane</keyword>
<proteinExistence type="predicted"/>
<dbReference type="AlphaFoldDB" id="A0A1F8EDU4"/>
<evidence type="ECO:0000313" key="6">
    <source>
        <dbReference type="EMBL" id="OGM98992.1"/>
    </source>
</evidence>
<evidence type="ECO:0000313" key="7">
    <source>
        <dbReference type="Proteomes" id="UP000176893"/>
    </source>
</evidence>
<keyword evidence="4" id="KW-0472">Membrane</keyword>
<comment type="caution">
    <text evidence="6">The sequence shown here is derived from an EMBL/GenBank/DDBJ whole genome shotgun (WGS) entry which is preliminary data.</text>
</comment>
<dbReference type="InterPro" id="IPR017853">
    <property type="entry name" value="GH"/>
</dbReference>
<keyword evidence="1" id="KW-0378">Hydrolase</keyword>
<dbReference type="Gene3D" id="3.20.20.80">
    <property type="entry name" value="Glycosidases"/>
    <property type="match status" value="1"/>
</dbReference>
<accession>A0A1F8EDU4</accession>
<dbReference type="GO" id="GO:0004553">
    <property type="term" value="F:hydrolase activity, hydrolyzing O-glycosyl compounds"/>
    <property type="evidence" value="ECO:0007669"/>
    <property type="project" value="InterPro"/>
</dbReference>
<keyword evidence="4" id="KW-1133">Transmembrane helix</keyword>
<evidence type="ECO:0000256" key="1">
    <source>
        <dbReference type="ARBA" id="ARBA00022801"/>
    </source>
</evidence>
<dbReference type="InterPro" id="IPR001000">
    <property type="entry name" value="GH10_dom"/>
</dbReference>
<dbReference type="EMBL" id="MGJB01000006">
    <property type="protein sequence ID" value="OGM98992.1"/>
    <property type="molecule type" value="Genomic_DNA"/>
</dbReference>
<dbReference type="GO" id="GO:0000272">
    <property type="term" value="P:polysaccharide catabolic process"/>
    <property type="evidence" value="ECO:0007669"/>
    <property type="project" value="UniProtKB-KW"/>
</dbReference>
<dbReference type="Pfam" id="PF00331">
    <property type="entry name" value="Glyco_hydro_10"/>
    <property type="match status" value="1"/>
</dbReference>
<keyword evidence="3" id="KW-0624">Polysaccharide degradation</keyword>
<evidence type="ECO:0000256" key="4">
    <source>
        <dbReference type="SAM" id="Phobius"/>
    </source>
</evidence>
<name>A0A1F8EDU4_9BACT</name>
<feature type="transmembrane region" description="Helical" evidence="4">
    <location>
        <begin position="7"/>
        <end position="24"/>
    </location>
</feature>